<keyword evidence="5" id="KW-1185">Reference proteome</keyword>
<reference evidence="4 5" key="1">
    <citation type="submission" date="2021-09" db="EMBL/GenBank/DDBJ databases">
        <title>Genomic insights and catalytic innovation underlie evolution of tropane alkaloids biosynthesis.</title>
        <authorList>
            <person name="Wang Y.-J."/>
            <person name="Tian T."/>
            <person name="Huang J.-P."/>
            <person name="Huang S.-X."/>
        </authorList>
    </citation>
    <scope>NUCLEOTIDE SEQUENCE [LARGE SCALE GENOMIC DNA]</scope>
    <source>
        <strain evidence="4">KIB-2018</strain>
        <tissue evidence="4">Leaf</tissue>
    </source>
</reference>
<evidence type="ECO:0000259" key="3">
    <source>
        <dbReference type="Pfam" id="PF11250"/>
    </source>
</evidence>
<gene>
    <name evidence="4" type="ORF">K2173_024198</name>
</gene>
<dbReference type="InterPro" id="IPR021410">
    <property type="entry name" value="FAF"/>
</dbReference>
<feature type="compositionally biased region" description="Low complexity" evidence="2">
    <location>
        <begin position="25"/>
        <end position="37"/>
    </location>
</feature>
<dbReference type="AlphaFoldDB" id="A0AAV8UFR9"/>
<comment type="similarity">
    <text evidence="1">Belongs to the fantastic four family.</text>
</comment>
<evidence type="ECO:0000313" key="4">
    <source>
        <dbReference type="EMBL" id="KAJ8900082.1"/>
    </source>
</evidence>
<sequence length="185" mass="20150">MLSTSSSNKQTLVRSESMSSLRDQSNPSKPPSNSTNSVAQLLDDLSLEKNPSSPGHQITVPFPISSTKLSSSSNDPPENSTNDAEDSAKAEKKRIMNNTCLYLGKSPANDDAIRFFPPPISSLKLVKKGAPVVYIECSRDENRFTLSEVSIPAGDMLVASRESGRLKLYFAPPQDEENDDEAEEN</sequence>
<dbReference type="InterPro" id="IPR046431">
    <property type="entry name" value="FAF_dom"/>
</dbReference>
<name>A0AAV8UFR9_9ROSI</name>
<organism evidence="4 5">
    <name type="scientific">Erythroxylum novogranatense</name>
    <dbReference type="NCBI Taxonomy" id="1862640"/>
    <lineage>
        <taxon>Eukaryota</taxon>
        <taxon>Viridiplantae</taxon>
        <taxon>Streptophyta</taxon>
        <taxon>Embryophyta</taxon>
        <taxon>Tracheophyta</taxon>
        <taxon>Spermatophyta</taxon>
        <taxon>Magnoliopsida</taxon>
        <taxon>eudicotyledons</taxon>
        <taxon>Gunneridae</taxon>
        <taxon>Pentapetalae</taxon>
        <taxon>rosids</taxon>
        <taxon>fabids</taxon>
        <taxon>Malpighiales</taxon>
        <taxon>Erythroxylaceae</taxon>
        <taxon>Erythroxylum</taxon>
    </lineage>
</organism>
<dbReference type="EMBL" id="JAIWQS010000008">
    <property type="protein sequence ID" value="KAJ8900082.1"/>
    <property type="molecule type" value="Genomic_DNA"/>
</dbReference>
<dbReference type="Proteomes" id="UP001159364">
    <property type="component" value="Linkage Group LG08"/>
</dbReference>
<feature type="compositionally biased region" description="Polar residues" evidence="2">
    <location>
        <begin position="64"/>
        <end position="82"/>
    </location>
</feature>
<comment type="caution">
    <text evidence="4">The sequence shown here is derived from an EMBL/GenBank/DDBJ whole genome shotgun (WGS) entry which is preliminary data.</text>
</comment>
<feature type="region of interest" description="Disordered" evidence="2">
    <location>
        <begin position="1"/>
        <end position="91"/>
    </location>
</feature>
<proteinExistence type="inferred from homology"/>
<evidence type="ECO:0000256" key="1">
    <source>
        <dbReference type="ARBA" id="ARBA00008690"/>
    </source>
</evidence>
<evidence type="ECO:0000313" key="5">
    <source>
        <dbReference type="Proteomes" id="UP001159364"/>
    </source>
</evidence>
<evidence type="ECO:0000256" key="2">
    <source>
        <dbReference type="SAM" id="MobiDB-lite"/>
    </source>
</evidence>
<accession>A0AAV8UFR9</accession>
<protein>
    <recommendedName>
        <fullName evidence="3">FAF domain-containing protein</fullName>
    </recommendedName>
</protein>
<feature type="compositionally biased region" description="Polar residues" evidence="2">
    <location>
        <begin position="1"/>
        <end position="24"/>
    </location>
</feature>
<dbReference type="PANTHER" id="PTHR33155:SF64">
    <property type="entry name" value="FAF DOMAIN-CONTAINING PROTEIN"/>
    <property type="match status" value="1"/>
</dbReference>
<feature type="domain" description="FAF" evidence="3">
    <location>
        <begin position="116"/>
        <end position="170"/>
    </location>
</feature>
<dbReference type="PANTHER" id="PTHR33155">
    <property type="entry name" value="FANTASTIC FOUR-LIKE PROTEIN (DUF3049)"/>
    <property type="match status" value="1"/>
</dbReference>
<dbReference type="Pfam" id="PF11250">
    <property type="entry name" value="FAF"/>
    <property type="match status" value="1"/>
</dbReference>